<dbReference type="EMBL" id="JJLU01000179">
    <property type="protein sequence ID" value="EZJ78867.1"/>
    <property type="molecule type" value="Genomic_DNA"/>
</dbReference>
<sequence>MIEELTIRNAGSYTGPEQKLHGLSTFNYLYGANGAGKTTISKIINDPDNYPDCLIQWKNANKLISYVYNKDFVDDNFSQDKIKGVFTLGSDIKGAQEKLILLNEERSKLQEKITTKQKLLKGSSDDVGVINELIEQDKTFKDICWKQKQKHDEVFFKAFEGLRNSTEKFKARVLSEFEQNTAALLPLSELTEKCRTVFSDELVSYTPLSIPKFDGFKSILNHDIWQEKILGKKDVSVADLISLLNNSDWVKRGLEYFHESKPTCPFCQQNVSDDIFHNLSSYFDETYNKKQQLINRLLSEYHNHIQRLKWELDNIRDAKLPFVDIETFEDKSNIIISLLIREGANKRGNTSRLTQSFHFFMFEPIFSPVNALNQPI</sequence>
<dbReference type="InterPro" id="IPR026866">
    <property type="entry name" value="CR006_AAA"/>
</dbReference>
<accession>A0AAN4NN23</accession>
<name>A0AAN4NN23_ECOLX</name>
<gene>
    <name evidence="2" type="ORF">AC00_5191</name>
</gene>
<dbReference type="SUPFAM" id="SSF52540">
    <property type="entry name" value="P-loop containing nucleoside triphosphate hydrolases"/>
    <property type="match status" value="1"/>
</dbReference>
<dbReference type="Gene3D" id="3.40.50.300">
    <property type="entry name" value="P-loop containing nucleotide triphosphate hydrolases"/>
    <property type="match status" value="1"/>
</dbReference>
<comment type="caution">
    <text evidence="2">The sequence shown here is derived from an EMBL/GenBank/DDBJ whole genome shotgun (WGS) entry which is preliminary data.</text>
</comment>
<evidence type="ECO:0000313" key="2">
    <source>
        <dbReference type="EMBL" id="EZJ78867.1"/>
    </source>
</evidence>
<dbReference type="AlphaFoldDB" id="A0AAN4NN23"/>
<protein>
    <submittedName>
        <fullName evidence="2">AAA domain protein</fullName>
    </submittedName>
</protein>
<reference evidence="2 3" key="1">
    <citation type="submission" date="2014-03" db="EMBL/GenBank/DDBJ databases">
        <title>Genetic Variability of E. coli after antibiotic treatment.</title>
        <authorList>
            <person name="Silbergeld E."/>
            <person name="Coles C."/>
            <person name="Seidman J.C."/>
            <person name="You Y."/>
            <person name="George J."/>
            <person name="Nadendla S."/>
            <person name="Huot H."/>
            <person name="Daugherty S.C."/>
            <person name="Nagaraj S."/>
            <person name="Ott S."/>
            <person name="Klega K."/>
            <person name="Rasko D."/>
        </authorList>
    </citation>
    <scope>NUCLEOTIDE SEQUENCE [LARGE SCALE GENOMIC DNA]</scope>
    <source>
        <strain evidence="2 3">1-250-04_S3_C1</strain>
    </source>
</reference>
<dbReference type="Pfam" id="PF13166">
    <property type="entry name" value="AAA_13"/>
    <property type="match status" value="1"/>
</dbReference>
<evidence type="ECO:0000313" key="3">
    <source>
        <dbReference type="Proteomes" id="UP000024043"/>
    </source>
</evidence>
<feature type="domain" description="Protein CR006 P-loop" evidence="1">
    <location>
        <begin position="10"/>
        <end position="319"/>
    </location>
</feature>
<organism evidence="2 3">
    <name type="scientific">Escherichia coli 1-250-04_S3_C1</name>
    <dbReference type="NCBI Taxonomy" id="1444135"/>
    <lineage>
        <taxon>Bacteria</taxon>
        <taxon>Pseudomonadati</taxon>
        <taxon>Pseudomonadota</taxon>
        <taxon>Gammaproteobacteria</taxon>
        <taxon>Enterobacterales</taxon>
        <taxon>Enterobacteriaceae</taxon>
        <taxon>Escherichia</taxon>
    </lineage>
</organism>
<proteinExistence type="predicted"/>
<dbReference type="InterPro" id="IPR027417">
    <property type="entry name" value="P-loop_NTPase"/>
</dbReference>
<dbReference type="RefSeq" id="WP_050438682.1">
    <property type="nucleotide sequence ID" value="NZ_JJLU01000179.1"/>
</dbReference>
<dbReference type="Proteomes" id="UP000024043">
    <property type="component" value="Unassembled WGS sequence"/>
</dbReference>
<evidence type="ECO:0000259" key="1">
    <source>
        <dbReference type="Pfam" id="PF13166"/>
    </source>
</evidence>